<evidence type="ECO:0000259" key="3">
    <source>
        <dbReference type="Pfam" id="PF22335"/>
    </source>
</evidence>
<feature type="domain" description="Cas10/Cmr2 second palm" evidence="3">
    <location>
        <begin position="211"/>
        <end position="366"/>
    </location>
</feature>
<evidence type="ECO:0000256" key="1">
    <source>
        <dbReference type="ARBA" id="ARBA00022741"/>
    </source>
</evidence>
<dbReference type="RefSeq" id="WP_146948760.1">
    <property type="nucleotide sequence ID" value="NZ_BJYV01000039.1"/>
</dbReference>
<dbReference type="Gene3D" id="3.30.70.270">
    <property type="match status" value="1"/>
</dbReference>
<name>A0A512CIT4_9BACT</name>
<evidence type="ECO:0000313" key="4">
    <source>
        <dbReference type="EMBL" id="GEO24139.1"/>
    </source>
</evidence>
<sequence length="525" mass="59330">MSKYLYGASIQGIQSFIFQTNKLKEIVGGSELVEEICTKMFYEFIDSDELDENIIVSAAGNIKYVADEETCKKLVKAFPMEVMNKASGVTVSQSVIKLDASVPLSVSISQLEEKLKAERNKPNMPLEVGYMGLERARRTGGVAVNFKKNRKGNLEAFCESTLKKAEFLDKKPQEESKHTTLFRKVSGLTENPKEITLEIEEICKGHKNSWIAVVHADGNGLGNIIRVMGEKLKDKNSEESKAAFRQFSQALDKATQAAAQSAFWTIYSKAEAFNSDNNHTVRPIICGGDDISIIIRADLALEFTEIFLNEFEVKTKEEFKVLEKYDIDEFKEGITACAGIAYIKESYPLHYALNLSETLCKDAKKLVKEHHLRQNGIPESAIAFYKVQESFTDKISVLKERTLLATQQGKTLDYYYGPYLLSDMKNLQKRLSDLRKEADDSQEGSKAIGKIRRVISDSFKDFSVALFNLQRMKTINKDFFSKLQLQNDLDTLTLLTKEDLEQIAAKSQLLDLITLHGFRYGTRHN</sequence>
<comment type="caution">
    <text evidence="4">The sequence shown here is derived from an EMBL/GenBank/DDBJ whole genome shotgun (WGS) entry which is preliminary data.</text>
</comment>
<dbReference type="Pfam" id="PF22335">
    <property type="entry name" value="Cas10-Cmr2_palm2"/>
    <property type="match status" value="1"/>
</dbReference>
<dbReference type="EMBL" id="BJYV01000039">
    <property type="protein sequence ID" value="GEO24139.1"/>
    <property type="molecule type" value="Genomic_DNA"/>
</dbReference>
<protein>
    <recommendedName>
        <fullName evidence="3">Cas10/Cmr2 second palm domain-containing protein</fullName>
    </recommendedName>
</protein>
<evidence type="ECO:0000313" key="5">
    <source>
        <dbReference type="Proteomes" id="UP000321301"/>
    </source>
</evidence>
<dbReference type="AlphaFoldDB" id="A0A512CIT4"/>
<keyword evidence="5" id="KW-1185">Reference proteome</keyword>
<organism evidence="4 5">
    <name type="scientific">Cyclobacterium qasimii</name>
    <dbReference type="NCBI Taxonomy" id="1350429"/>
    <lineage>
        <taxon>Bacteria</taxon>
        <taxon>Pseudomonadati</taxon>
        <taxon>Bacteroidota</taxon>
        <taxon>Cytophagia</taxon>
        <taxon>Cytophagales</taxon>
        <taxon>Cyclobacteriaceae</taxon>
        <taxon>Cyclobacterium</taxon>
    </lineage>
</organism>
<evidence type="ECO:0000256" key="2">
    <source>
        <dbReference type="ARBA" id="ARBA00023118"/>
    </source>
</evidence>
<reference evidence="4 5" key="1">
    <citation type="submission" date="2019-07" db="EMBL/GenBank/DDBJ databases">
        <title>Whole genome shotgun sequence of Cyclobacterium qasimii NBRC 106168.</title>
        <authorList>
            <person name="Hosoyama A."/>
            <person name="Uohara A."/>
            <person name="Ohji S."/>
            <person name="Ichikawa N."/>
        </authorList>
    </citation>
    <scope>NUCLEOTIDE SEQUENCE [LARGE SCALE GENOMIC DNA]</scope>
    <source>
        <strain evidence="4 5">NBRC 106168</strain>
    </source>
</reference>
<proteinExistence type="predicted"/>
<dbReference type="GO" id="GO:0000166">
    <property type="term" value="F:nucleotide binding"/>
    <property type="evidence" value="ECO:0007669"/>
    <property type="project" value="UniProtKB-KW"/>
</dbReference>
<keyword evidence="2" id="KW-0051">Antiviral defense</keyword>
<dbReference type="InterPro" id="IPR054767">
    <property type="entry name" value="Cas10-Cmr2_palm2"/>
</dbReference>
<keyword evidence="1" id="KW-0547">Nucleotide-binding</keyword>
<dbReference type="GO" id="GO:0051607">
    <property type="term" value="P:defense response to virus"/>
    <property type="evidence" value="ECO:0007669"/>
    <property type="project" value="UniProtKB-KW"/>
</dbReference>
<dbReference type="Proteomes" id="UP000321301">
    <property type="component" value="Unassembled WGS sequence"/>
</dbReference>
<gene>
    <name evidence="4" type="ORF">CQA01_46730</name>
</gene>
<dbReference type="InterPro" id="IPR043128">
    <property type="entry name" value="Rev_trsase/Diguanyl_cyclase"/>
</dbReference>
<accession>A0A512CIT4</accession>